<accession>A0ABV6S1D3</accession>
<reference evidence="1 2" key="1">
    <citation type="submission" date="2024-09" db="EMBL/GenBank/DDBJ databases">
        <authorList>
            <person name="Sun Q."/>
            <person name="Mori K."/>
        </authorList>
    </citation>
    <scope>NUCLEOTIDE SEQUENCE [LARGE SCALE GENOMIC DNA]</scope>
    <source>
        <strain evidence="1 2">KCTC 23076</strain>
    </source>
</reference>
<evidence type="ECO:0000313" key="1">
    <source>
        <dbReference type="EMBL" id="MFC0682861.1"/>
    </source>
</evidence>
<gene>
    <name evidence="1" type="ORF">ACFFGH_33940</name>
</gene>
<comment type="caution">
    <text evidence="1">The sequence shown here is derived from an EMBL/GenBank/DDBJ whole genome shotgun (WGS) entry which is preliminary data.</text>
</comment>
<proteinExistence type="predicted"/>
<name>A0ABV6S1D3_9GAMM</name>
<evidence type="ECO:0000313" key="2">
    <source>
        <dbReference type="Proteomes" id="UP001589896"/>
    </source>
</evidence>
<sequence>MKKCEYELDATNAALGMRTHGKTKADLLATLPPRERTARDPKAETLHSILDDIYSRKDIAAYPYFHYRGLVCLTKAQGVAVNAPFHAVADEILACQGKHGTEKTDALGECILAAVERRL</sequence>
<protein>
    <submittedName>
        <fullName evidence="1">Uncharacterized protein</fullName>
    </submittedName>
</protein>
<dbReference type="RefSeq" id="WP_386677288.1">
    <property type="nucleotide sequence ID" value="NZ_JBHLTG010000020.1"/>
</dbReference>
<dbReference type="Proteomes" id="UP001589896">
    <property type="component" value="Unassembled WGS sequence"/>
</dbReference>
<dbReference type="EMBL" id="JBHLTG010000020">
    <property type="protein sequence ID" value="MFC0682861.1"/>
    <property type="molecule type" value="Genomic_DNA"/>
</dbReference>
<organism evidence="1 2">
    <name type="scientific">Lysobacter korlensis</name>
    <dbReference type="NCBI Taxonomy" id="553636"/>
    <lineage>
        <taxon>Bacteria</taxon>
        <taxon>Pseudomonadati</taxon>
        <taxon>Pseudomonadota</taxon>
        <taxon>Gammaproteobacteria</taxon>
        <taxon>Lysobacterales</taxon>
        <taxon>Lysobacteraceae</taxon>
        <taxon>Lysobacter</taxon>
    </lineage>
</organism>
<keyword evidence="2" id="KW-1185">Reference proteome</keyword>